<sequence>MNFSSVYISPLTTVATTKLFDDEDLSALQYWILVGVFISFGVLSTSIISIIVYHELFNSNKNVVNAERAAKLKDLYDATGIKIELNDIRQIMMNEVILEAWKREKQRRQAHRHHHHHHHHHSIE</sequence>
<dbReference type="AlphaFoldDB" id="A0A813TLB5"/>
<dbReference type="EMBL" id="CAJNOK010000074">
    <property type="protein sequence ID" value="CAF0727260.1"/>
    <property type="molecule type" value="Genomic_DNA"/>
</dbReference>
<name>A0A813TLB5_9BILA</name>
<dbReference type="Proteomes" id="UP000682733">
    <property type="component" value="Unassembled WGS sequence"/>
</dbReference>
<evidence type="ECO:0000313" key="4">
    <source>
        <dbReference type="EMBL" id="CAF3501276.1"/>
    </source>
</evidence>
<gene>
    <name evidence="3" type="ORF">GPM918_LOCUS4261</name>
    <name evidence="2" type="ORF">OVA965_LOCUS528</name>
    <name evidence="5" type="ORF">SRO942_LOCUS4262</name>
    <name evidence="4" type="ORF">TMI583_LOCUS528</name>
</gene>
<dbReference type="EMBL" id="CAJOBA010000074">
    <property type="protein sequence ID" value="CAF3501276.1"/>
    <property type="molecule type" value="Genomic_DNA"/>
</dbReference>
<dbReference type="OrthoDB" id="10029571at2759"/>
<accession>A0A813TLB5</accession>
<dbReference type="EMBL" id="CAJOBC010000567">
    <property type="protein sequence ID" value="CAF3601498.1"/>
    <property type="molecule type" value="Genomic_DNA"/>
</dbReference>
<evidence type="ECO:0000256" key="1">
    <source>
        <dbReference type="SAM" id="Phobius"/>
    </source>
</evidence>
<evidence type="ECO:0000313" key="6">
    <source>
        <dbReference type="Proteomes" id="UP000663829"/>
    </source>
</evidence>
<dbReference type="EMBL" id="CAJNOQ010000567">
    <property type="protein sequence ID" value="CAF0815443.1"/>
    <property type="molecule type" value="Genomic_DNA"/>
</dbReference>
<proteinExistence type="predicted"/>
<evidence type="ECO:0000313" key="2">
    <source>
        <dbReference type="EMBL" id="CAF0727260.1"/>
    </source>
</evidence>
<reference evidence="3" key="1">
    <citation type="submission" date="2021-02" db="EMBL/GenBank/DDBJ databases">
        <authorList>
            <person name="Nowell W R."/>
        </authorList>
    </citation>
    <scope>NUCLEOTIDE SEQUENCE</scope>
</reference>
<dbReference type="Proteomes" id="UP000663829">
    <property type="component" value="Unassembled WGS sequence"/>
</dbReference>
<evidence type="ECO:0000313" key="3">
    <source>
        <dbReference type="EMBL" id="CAF0815443.1"/>
    </source>
</evidence>
<evidence type="ECO:0000313" key="5">
    <source>
        <dbReference type="EMBL" id="CAF3601498.1"/>
    </source>
</evidence>
<keyword evidence="1" id="KW-1133">Transmembrane helix</keyword>
<comment type="caution">
    <text evidence="3">The sequence shown here is derived from an EMBL/GenBank/DDBJ whole genome shotgun (WGS) entry which is preliminary data.</text>
</comment>
<feature type="transmembrane region" description="Helical" evidence="1">
    <location>
        <begin position="28"/>
        <end position="53"/>
    </location>
</feature>
<keyword evidence="6" id="KW-1185">Reference proteome</keyword>
<dbReference type="Proteomes" id="UP000681722">
    <property type="component" value="Unassembled WGS sequence"/>
</dbReference>
<keyword evidence="1" id="KW-0472">Membrane</keyword>
<organism evidence="3 6">
    <name type="scientific">Didymodactylos carnosus</name>
    <dbReference type="NCBI Taxonomy" id="1234261"/>
    <lineage>
        <taxon>Eukaryota</taxon>
        <taxon>Metazoa</taxon>
        <taxon>Spiralia</taxon>
        <taxon>Gnathifera</taxon>
        <taxon>Rotifera</taxon>
        <taxon>Eurotatoria</taxon>
        <taxon>Bdelloidea</taxon>
        <taxon>Philodinida</taxon>
        <taxon>Philodinidae</taxon>
        <taxon>Didymodactylos</taxon>
    </lineage>
</organism>
<protein>
    <submittedName>
        <fullName evidence="3">Uncharacterized protein</fullName>
    </submittedName>
</protein>
<keyword evidence="1" id="KW-0812">Transmembrane</keyword>
<dbReference type="Proteomes" id="UP000677228">
    <property type="component" value="Unassembled WGS sequence"/>
</dbReference>